<sequence length="11" mass="1381">MRIKFFLLVIT</sequence>
<dbReference type="EMBL" id="GBRH01181220">
    <property type="protein sequence ID" value="JAE16676.1"/>
    <property type="molecule type" value="Transcribed_RNA"/>
</dbReference>
<accession>A0A0A9G2B2</accession>
<evidence type="ECO:0000313" key="1">
    <source>
        <dbReference type="EMBL" id="JAE16676.1"/>
    </source>
</evidence>
<reference evidence="1" key="2">
    <citation type="journal article" date="2015" name="Data Brief">
        <title>Shoot transcriptome of the giant reed, Arundo donax.</title>
        <authorList>
            <person name="Barrero R.A."/>
            <person name="Guerrero F.D."/>
            <person name="Moolhuijzen P."/>
            <person name="Goolsby J.A."/>
            <person name="Tidwell J."/>
            <person name="Bellgard S.E."/>
            <person name="Bellgard M.I."/>
        </authorList>
    </citation>
    <scope>NUCLEOTIDE SEQUENCE</scope>
    <source>
        <tissue evidence="1">Shoot tissue taken approximately 20 cm above the soil surface</tissue>
    </source>
</reference>
<name>A0A0A9G2B2_ARUDO</name>
<protein>
    <submittedName>
        <fullName evidence="1">Uncharacterized protein</fullName>
    </submittedName>
</protein>
<proteinExistence type="predicted"/>
<reference evidence="1" key="1">
    <citation type="submission" date="2014-09" db="EMBL/GenBank/DDBJ databases">
        <authorList>
            <person name="Magalhaes I.L.F."/>
            <person name="Oliveira U."/>
            <person name="Santos F.R."/>
            <person name="Vidigal T.H.D.A."/>
            <person name="Brescovit A.D."/>
            <person name="Santos A.J."/>
        </authorList>
    </citation>
    <scope>NUCLEOTIDE SEQUENCE</scope>
    <source>
        <tissue evidence="1">Shoot tissue taken approximately 20 cm above the soil surface</tissue>
    </source>
</reference>
<organism evidence="1">
    <name type="scientific">Arundo donax</name>
    <name type="common">Giant reed</name>
    <name type="synonym">Donax arundinaceus</name>
    <dbReference type="NCBI Taxonomy" id="35708"/>
    <lineage>
        <taxon>Eukaryota</taxon>
        <taxon>Viridiplantae</taxon>
        <taxon>Streptophyta</taxon>
        <taxon>Embryophyta</taxon>
        <taxon>Tracheophyta</taxon>
        <taxon>Spermatophyta</taxon>
        <taxon>Magnoliopsida</taxon>
        <taxon>Liliopsida</taxon>
        <taxon>Poales</taxon>
        <taxon>Poaceae</taxon>
        <taxon>PACMAD clade</taxon>
        <taxon>Arundinoideae</taxon>
        <taxon>Arundineae</taxon>
        <taxon>Arundo</taxon>
    </lineage>
</organism>